<proteinExistence type="predicted"/>
<evidence type="ECO:0000256" key="3">
    <source>
        <dbReference type="SAM" id="Coils"/>
    </source>
</evidence>
<organism evidence="8 9">
    <name type="scientific">candidate division WWE3 bacterium</name>
    <dbReference type="NCBI Taxonomy" id="2053526"/>
    <lineage>
        <taxon>Bacteria</taxon>
        <taxon>Katanobacteria</taxon>
    </lineage>
</organism>
<evidence type="ECO:0000259" key="5">
    <source>
        <dbReference type="Pfam" id="PF25917"/>
    </source>
</evidence>
<keyword evidence="4" id="KW-0472">Membrane</keyword>
<evidence type="ECO:0000256" key="2">
    <source>
        <dbReference type="ARBA" id="ARBA00023054"/>
    </source>
</evidence>
<feature type="domain" description="YknX-like beta-barrel" evidence="7">
    <location>
        <begin position="246"/>
        <end position="311"/>
    </location>
</feature>
<dbReference type="Proteomes" id="UP000265540">
    <property type="component" value="Unassembled WGS sequence"/>
</dbReference>
<dbReference type="Pfam" id="PF25917">
    <property type="entry name" value="BSH_RND"/>
    <property type="match status" value="1"/>
</dbReference>
<dbReference type="InterPro" id="IPR058625">
    <property type="entry name" value="MdtA-like_BSH"/>
</dbReference>
<dbReference type="InterPro" id="IPR050465">
    <property type="entry name" value="UPF0194_transport"/>
</dbReference>
<dbReference type="SUPFAM" id="SSF111369">
    <property type="entry name" value="HlyD-like secretion proteins"/>
    <property type="match status" value="1"/>
</dbReference>
<keyword evidence="2 3" id="KW-0175">Coiled coil</keyword>
<gene>
    <name evidence="8" type="ORF">C4561_04930</name>
</gene>
<protein>
    <submittedName>
        <fullName evidence="8">HlyD family efflux transporter periplasmic adaptor subunit</fullName>
    </submittedName>
</protein>
<evidence type="ECO:0000259" key="6">
    <source>
        <dbReference type="Pfam" id="PF25989"/>
    </source>
</evidence>
<dbReference type="PANTHER" id="PTHR32347:SF14">
    <property type="entry name" value="EFFLUX SYSTEM COMPONENT YKNX-RELATED"/>
    <property type="match status" value="1"/>
</dbReference>
<evidence type="ECO:0000313" key="9">
    <source>
        <dbReference type="Proteomes" id="UP000265540"/>
    </source>
</evidence>
<feature type="domain" description="Multidrug resistance protein MdtA-like barrel-sandwich hybrid" evidence="5">
    <location>
        <begin position="69"/>
        <end position="225"/>
    </location>
</feature>
<evidence type="ECO:0000313" key="8">
    <source>
        <dbReference type="EMBL" id="RJR26468.1"/>
    </source>
</evidence>
<feature type="coiled-coil region" evidence="3">
    <location>
        <begin position="115"/>
        <end position="149"/>
    </location>
</feature>
<name>A0A3A4ZBD4_UNCKA</name>
<reference evidence="8 9" key="1">
    <citation type="journal article" date="2017" name="ISME J.">
        <title>Energy and carbon metabolisms in a deep terrestrial subsurface fluid microbial community.</title>
        <authorList>
            <person name="Momper L."/>
            <person name="Jungbluth S.P."/>
            <person name="Lee M.D."/>
            <person name="Amend J.P."/>
        </authorList>
    </citation>
    <scope>NUCLEOTIDE SEQUENCE [LARGE SCALE GENOMIC DNA]</scope>
    <source>
        <strain evidence="8">SURF_46</strain>
    </source>
</reference>
<dbReference type="InterPro" id="IPR058636">
    <property type="entry name" value="Beta-barrel_YknX"/>
</dbReference>
<evidence type="ECO:0000259" key="7">
    <source>
        <dbReference type="Pfam" id="PF25990"/>
    </source>
</evidence>
<comment type="subcellular location">
    <subcellularLocation>
        <location evidence="1">Cell envelope</location>
    </subcellularLocation>
</comment>
<evidence type="ECO:0000256" key="4">
    <source>
        <dbReference type="SAM" id="Phobius"/>
    </source>
</evidence>
<dbReference type="Gene3D" id="2.40.30.170">
    <property type="match status" value="1"/>
</dbReference>
<dbReference type="EMBL" id="QZJF01000021">
    <property type="protein sequence ID" value="RJR26468.1"/>
    <property type="molecule type" value="Genomic_DNA"/>
</dbReference>
<dbReference type="InterPro" id="IPR058637">
    <property type="entry name" value="YknX-like_C"/>
</dbReference>
<comment type="caution">
    <text evidence="8">The sequence shown here is derived from an EMBL/GenBank/DDBJ whole genome shotgun (WGS) entry which is preliminary data.</text>
</comment>
<dbReference type="GO" id="GO:0030313">
    <property type="term" value="C:cell envelope"/>
    <property type="evidence" value="ECO:0007669"/>
    <property type="project" value="UniProtKB-SubCell"/>
</dbReference>
<evidence type="ECO:0000256" key="1">
    <source>
        <dbReference type="ARBA" id="ARBA00004196"/>
    </source>
</evidence>
<keyword evidence="4" id="KW-0812">Transmembrane</keyword>
<keyword evidence="4" id="KW-1133">Transmembrane helix</keyword>
<feature type="domain" description="YknX-like C-terminal permuted SH3-like" evidence="6">
    <location>
        <begin position="327"/>
        <end position="381"/>
    </location>
</feature>
<dbReference type="AlphaFoldDB" id="A0A3A4ZBD4"/>
<feature type="transmembrane region" description="Helical" evidence="4">
    <location>
        <begin position="10"/>
        <end position="27"/>
    </location>
</feature>
<sequence>MMIRIKNKKIIVVSAIVLLIGIGVILWNKSRSDVTSSGTQEKVVVDVQKGDIKSTVSVSGQIESANYLAVTTSVNGIVKKVYVKEGDTVTKGQKIMEITLNSEGEESRTQAWSQYLSAKTSLEKAKNEYNKLESDLINAEEAFQDEKESNSYQSHDERIAYTLAENTYNSAKTIYDLQKDVISQAESNLSKAWLTYQAQSPVIVAPGSGMIANIVVVEGMDITNSLSERTSSTVASIKNEGAPIASVNISEVDINKIKVGQKVELSLNSIDNKVFMGEVVGIDKIGSLSSGVSNYPVIVKFDEESDLVLPNMGVDAEIIIEEKKDVVYIPTAALIAEKGKTYVQVQESGAAKKTEIKIGIRTTDFTEITSGLEVGQKVILNTLPTSGFNNGNSGSQRIMMGPGAFPGR</sequence>
<dbReference type="PANTHER" id="PTHR32347">
    <property type="entry name" value="EFFLUX SYSTEM COMPONENT YKNX-RELATED"/>
    <property type="match status" value="1"/>
</dbReference>
<dbReference type="Pfam" id="PF25989">
    <property type="entry name" value="YknX_C"/>
    <property type="match status" value="1"/>
</dbReference>
<dbReference type="Gene3D" id="2.40.50.100">
    <property type="match status" value="1"/>
</dbReference>
<dbReference type="Pfam" id="PF25990">
    <property type="entry name" value="Beta-barrel_YknX"/>
    <property type="match status" value="1"/>
</dbReference>
<accession>A0A3A4ZBD4</accession>
<dbReference type="Gene3D" id="2.40.420.20">
    <property type="match status" value="1"/>
</dbReference>